<proteinExistence type="predicted"/>
<evidence type="ECO:0000256" key="1">
    <source>
        <dbReference type="SAM" id="Phobius"/>
    </source>
</evidence>
<dbReference type="EMBL" id="HBUF01196688">
    <property type="protein sequence ID" value="CAG6660312.1"/>
    <property type="molecule type" value="Transcribed_RNA"/>
</dbReference>
<keyword evidence="1" id="KW-0472">Membrane</keyword>
<feature type="transmembrane region" description="Helical" evidence="1">
    <location>
        <begin position="62"/>
        <end position="79"/>
    </location>
</feature>
<name>A0A8D8S5G9_9HEMI</name>
<keyword evidence="1" id="KW-0812">Transmembrane</keyword>
<dbReference type="AlphaFoldDB" id="A0A8D8S5G9"/>
<accession>A0A8D8S5G9</accession>
<reference evidence="2" key="1">
    <citation type="submission" date="2021-05" db="EMBL/GenBank/DDBJ databases">
        <authorList>
            <person name="Alioto T."/>
            <person name="Alioto T."/>
            <person name="Gomez Garrido J."/>
        </authorList>
    </citation>
    <scope>NUCLEOTIDE SEQUENCE</scope>
</reference>
<organism evidence="2">
    <name type="scientific">Cacopsylla melanoneura</name>
    <dbReference type="NCBI Taxonomy" id="428564"/>
    <lineage>
        <taxon>Eukaryota</taxon>
        <taxon>Metazoa</taxon>
        <taxon>Ecdysozoa</taxon>
        <taxon>Arthropoda</taxon>
        <taxon>Hexapoda</taxon>
        <taxon>Insecta</taxon>
        <taxon>Pterygota</taxon>
        <taxon>Neoptera</taxon>
        <taxon>Paraneoptera</taxon>
        <taxon>Hemiptera</taxon>
        <taxon>Sternorrhyncha</taxon>
        <taxon>Psylloidea</taxon>
        <taxon>Psyllidae</taxon>
        <taxon>Psyllinae</taxon>
        <taxon>Cacopsylla</taxon>
    </lineage>
</organism>
<sequence length="107" mass="12582">MNFAKNVSSVNMNFVYRGRYKSLTYPRPLDYKPDTLTINLLRQSKPVTTDTYVNALYSNLKTSYGMLILFFSFFLIGVYQKDLEVFEKEVINGRDKSEQKKLTFPNR</sequence>
<protein>
    <submittedName>
        <fullName evidence="2">Uncharacterized protein</fullName>
    </submittedName>
</protein>
<keyword evidence="1" id="KW-1133">Transmembrane helix</keyword>
<evidence type="ECO:0000313" key="2">
    <source>
        <dbReference type="EMBL" id="CAG6660312.1"/>
    </source>
</evidence>